<keyword evidence="2" id="KW-1185">Reference proteome</keyword>
<dbReference type="Proteomes" id="UP000801492">
    <property type="component" value="Unassembled WGS sequence"/>
</dbReference>
<dbReference type="EMBL" id="VTPC01091075">
    <property type="protein sequence ID" value="KAF2879776.1"/>
    <property type="molecule type" value="Genomic_DNA"/>
</dbReference>
<organism evidence="1 2">
    <name type="scientific">Ignelater luminosus</name>
    <name type="common">Cucubano</name>
    <name type="synonym">Pyrophorus luminosus</name>
    <dbReference type="NCBI Taxonomy" id="2038154"/>
    <lineage>
        <taxon>Eukaryota</taxon>
        <taxon>Metazoa</taxon>
        <taxon>Ecdysozoa</taxon>
        <taxon>Arthropoda</taxon>
        <taxon>Hexapoda</taxon>
        <taxon>Insecta</taxon>
        <taxon>Pterygota</taxon>
        <taxon>Neoptera</taxon>
        <taxon>Endopterygota</taxon>
        <taxon>Coleoptera</taxon>
        <taxon>Polyphaga</taxon>
        <taxon>Elateriformia</taxon>
        <taxon>Elateroidea</taxon>
        <taxon>Elateridae</taxon>
        <taxon>Agrypninae</taxon>
        <taxon>Pyrophorini</taxon>
        <taxon>Ignelater</taxon>
    </lineage>
</organism>
<evidence type="ECO:0000313" key="1">
    <source>
        <dbReference type="EMBL" id="KAF2879776.1"/>
    </source>
</evidence>
<dbReference type="AlphaFoldDB" id="A0A8K0C6P7"/>
<accession>A0A8K0C6P7</accession>
<proteinExistence type="predicted"/>
<name>A0A8K0C6P7_IGNLU</name>
<reference evidence="1" key="1">
    <citation type="submission" date="2019-08" db="EMBL/GenBank/DDBJ databases">
        <title>The genome of the North American firefly Photinus pyralis.</title>
        <authorList>
            <consortium name="Photinus pyralis genome working group"/>
            <person name="Fallon T.R."/>
            <person name="Sander Lower S.E."/>
            <person name="Weng J.-K."/>
        </authorList>
    </citation>
    <scope>NUCLEOTIDE SEQUENCE</scope>
    <source>
        <strain evidence="1">TRF0915ILg1</strain>
        <tissue evidence="1">Whole body</tissue>
    </source>
</reference>
<gene>
    <name evidence="1" type="ORF">ILUMI_26393</name>
</gene>
<protein>
    <submittedName>
        <fullName evidence="1">Uncharacterized protein</fullName>
    </submittedName>
</protein>
<sequence length="108" mass="12317">MSNFHLADSGNLNKEDKFAKLRFLFTHMNKKFIEKGVLTKMYSVDDIPVNNIYTGNHKDSGTSCGGSPLKKVNIDCRYDGLGHFVIPQEKQTRCFYCHEKANTRGNIK</sequence>
<comment type="caution">
    <text evidence="1">The sequence shown here is derived from an EMBL/GenBank/DDBJ whole genome shotgun (WGS) entry which is preliminary data.</text>
</comment>
<evidence type="ECO:0000313" key="2">
    <source>
        <dbReference type="Proteomes" id="UP000801492"/>
    </source>
</evidence>